<dbReference type="AlphaFoldDB" id="A0A8H3CF16"/>
<sequence>MANSSTVNQAAQMEEMLRAMENGLSEKIIQSEQRMIARIDQLSGRVDRLEQTLVVNDMKALARTLNSSAICGAIPLYPLPLPSGAPIPEGQFPATFGDFRQLEGAPLLELLQLYQLEVPPVASLNDMLAILATHCGIAW</sequence>
<dbReference type="Pfam" id="PF07957">
    <property type="entry name" value="DUF3294"/>
    <property type="match status" value="1"/>
</dbReference>
<evidence type="ECO:0000313" key="2">
    <source>
        <dbReference type="Proteomes" id="UP000663841"/>
    </source>
</evidence>
<accession>A0A8H3CF16</accession>
<evidence type="ECO:0000313" key="1">
    <source>
        <dbReference type="EMBL" id="CAE6481335.1"/>
    </source>
</evidence>
<dbReference type="Proteomes" id="UP000663841">
    <property type="component" value="Unassembled WGS sequence"/>
</dbReference>
<gene>
    <name evidence="1" type="ORF">RDB_LOCUS209032</name>
</gene>
<dbReference type="EMBL" id="CAJMWW010000663">
    <property type="protein sequence ID" value="CAE6481335.1"/>
    <property type="molecule type" value="Genomic_DNA"/>
</dbReference>
<protein>
    <submittedName>
        <fullName evidence="1">Uncharacterized protein</fullName>
    </submittedName>
</protein>
<name>A0A8H3CF16_9AGAM</name>
<dbReference type="InterPro" id="IPR012917">
    <property type="entry name" value="DUF3294"/>
</dbReference>
<reference evidence="1" key="1">
    <citation type="submission" date="2021-01" db="EMBL/GenBank/DDBJ databases">
        <authorList>
            <person name="Kaushik A."/>
        </authorList>
    </citation>
    <scope>NUCLEOTIDE SEQUENCE</scope>
    <source>
        <strain evidence="1">AG3-T5</strain>
    </source>
</reference>
<comment type="caution">
    <text evidence="1">The sequence shown here is derived from an EMBL/GenBank/DDBJ whole genome shotgun (WGS) entry which is preliminary data.</text>
</comment>
<proteinExistence type="predicted"/>
<organism evidence="1 2">
    <name type="scientific">Rhizoctonia solani</name>
    <dbReference type="NCBI Taxonomy" id="456999"/>
    <lineage>
        <taxon>Eukaryota</taxon>
        <taxon>Fungi</taxon>
        <taxon>Dikarya</taxon>
        <taxon>Basidiomycota</taxon>
        <taxon>Agaricomycotina</taxon>
        <taxon>Agaricomycetes</taxon>
        <taxon>Cantharellales</taxon>
        <taxon>Ceratobasidiaceae</taxon>
        <taxon>Rhizoctonia</taxon>
    </lineage>
</organism>